<organism evidence="3 4">
    <name type="scientific">Priapulus caudatus</name>
    <name type="common">Priapulid worm</name>
    <dbReference type="NCBI Taxonomy" id="37621"/>
    <lineage>
        <taxon>Eukaryota</taxon>
        <taxon>Metazoa</taxon>
        <taxon>Ecdysozoa</taxon>
        <taxon>Scalidophora</taxon>
        <taxon>Priapulida</taxon>
        <taxon>Priapulimorpha</taxon>
        <taxon>Priapulimorphida</taxon>
        <taxon>Priapulidae</taxon>
        <taxon>Priapulus</taxon>
    </lineage>
</organism>
<reference evidence="4" key="1">
    <citation type="submission" date="2025-08" db="UniProtKB">
        <authorList>
            <consortium name="RefSeq"/>
        </authorList>
    </citation>
    <scope>IDENTIFICATION</scope>
</reference>
<dbReference type="GeneID" id="106812520"/>
<proteinExistence type="predicted"/>
<sequence length="774" mass="85808">MFSHSSGAQAGTFPAEVSDRVPGVGRPVTRGVMAWHSDMPVRRTTGFNSPAMVLGALKAKEKGGCNADNNKCSKIQSLIFSRKKKRESKLGNNADFVNVGYIASHENLHNGEYRSRSLEKSPHRVEAEKEGRPSSQPNFTYAQNDNYMLDLEVCTCGLSQLAHDHGRGGDHHQGRKMDELNSADIRHACNRMFTGSGRRVPVQNANPDGQVNPAYVAESAPHRHSQRGERNISTAPPASGRSHATQSPSHGGTPRSHTPNSRTSTPHSARARDSNGRTPTHDTTRDPPANGHSMILEPDVMYPHPQRSPPPRPAAKSDPARHSFGQDKHARHDNTHRAHPLAPASAEDFTVHPTSHKHDVIVVDNRRSSSQGAPLGRKLPGRVPTPLATLLDKTSKGFTENPAWRRQHSEDSEGSSLSPPLPPLSPGDSGSSDDDSLDPKRRGHQRGQYRTSRLTPDILDATPRKESGKKMKRVPSITAIPKKTAGVDKPKRRRAKKSQHINISSLMNNSSPNAGPNAEHLEIDYSGSSSEDGSYTSGHCTSDSEEPKLRKQMDGMETMYSELLRTMGVKADVLQKVQHNIRNAQVQGEGQDKKSSGLVMQHQRSKDVRAVNRRFSRLESHVVTLARSVAHLSSEMRSQNLIVTEMDNLKKELKELEITKPRGTVAGHRNDVQNFRQVLPGLTNPYRVQKLSKFFGENPPLLHIFMKKLGYEKYIPLFENEKITMVEIPYLDEKRLEKIGIPMGPRLRIVQEAQMSFQQETGMIPEPGTNVYFI</sequence>
<evidence type="ECO:0000256" key="1">
    <source>
        <dbReference type="SAM" id="MobiDB-lite"/>
    </source>
</evidence>
<dbReference type="SMART" id="SM00454">
    <property type="entry name" value="SAM"/>
    <property type="match status" value="1"/>
</dbReference>
<name>A0ABM1EI80_PRICU</name>
<feature type="compositionally biased region" description="Basic and acidic residues" evidence="1">
    <location>
        <begin position="112"/>
        <end position="132"/>
    </location>
</feature>
<feature type="region of interest" description="Disordered" evidence="1">
    <location>
        <begin position="112"/>
        <end position="140"/>
    </location>
</feature>
<gene>
    <name evidence="4" type="primary">LOC106812520</name>
</gene>
<feature type="region of interest" description="Disordered" evidence="1">
    <location>
        <begin position="1"/>
        <end position="24"/>
    </location>
</feature>
<dbReference type="RefSeq" id="XP_014671901.1">
    <property type="nucleotide sequence ID" value="XM_014816415.1"/>
</dbReference>
<dbReference type="InterPro" id="IPR013761">
    <property type="entry name" value="SAM/pointed_sf"/>
</dbReference>
<evidence type="ECO:0000313" key="4">
    <source>
        <dbReference type="RefSeq" id="XP_014671901.1"/>
    </source>
</evidence>
<feature type="compositionally biased region" description="Basic and acidic residues" evidence="1">
    <location>
        <begin position="270"/>
        <end position="285"/>
    </location>
</feature>
<evidence type="ECO:0000259" key="2">
    <source>
        <dbReference type="SMART" id="SM00454"/>
    </source>
</evidence>
<dbReference type="InterPro" id="IPR001660">
    <property type="entry name" value="SAM"/>
</dbReference>
<feature type="compositionally biased region" description="Polar residues" evidence="1">
    <location>
        <begin position="231"/>
        <end position="267"/>
    </location>
</feature>
<accession>A0ABM1EI80</accession>
<protein>
    <submittedName>
        <fullName evidence="4">Uncharacterized protein LOC106812520 isoform X1</fullName>
    </submittedName>
</protein>
<feature type="region of interest" description="Disordered" evidence="1">
    <location>
        <begin position="586"/>
        <end position="605"/>
    </location>
</feature>
<feature type="region of interest" description="Disordered" evidence="1">
    <location>
        <begin position="219"/>
        <end position="337"/>
    </location>
</feature>
<feature type="region of interest" description="Disordered" evidence="1">
    <location>
        <begin position="360"/>
        <end position="549"/>
    </location>
</feature>
<feature type="compositionally biased region" description="Basic and acidic residues" evidence="1">
    <location>
        <begin position="318"/>
        <end position="336"/>
    </location>
</feature>
<feature type="compositionally biased region" description="Basic residues" evidence="1">
    <location>
        <begin position="490"/>
        <end position="499"/>
    </location>
</feature>
<keyword evidence="3" id="KW-1185">Reference proteome</keyword>
<dbReference type="Pfam" id="PF00536">
    <property type="entry name" value="SAM_1"/>
    <property type="match status" value="1"/>
</dbReference>
<dbReference type="SUPFAM" id="SSF47769">
    <property type="entry name" value="SAM/Pointed domain"/>
    <property type="match status" value="1"/>
</dbReference>
<dbReference type="Gene3D" id="1.10.150.50">
    <property type="entry name" value="Transcription Factor, Ets-1"/>
    <property type="match status" value="1"/>
</dbReference>
<dbReference type="Proteomes" id="UP000695022">
    <property type="component" value="Unplaced"/>
</dbReference>
<feature type="compositionally biased region" description="Low complexity" evidence="1">
    <location>
        <begin position="524"/>
        <end position="538"/>
    </location>
</feature>
<feature type="domain" description="SAM" evidence="2">
    <location>
        <begin position="695"/>
        <end position="759"/>
    </location>
</feature>
<feature type="compositionally biased region" description="Polar residues" evidence="1">
    <location>
        <begin position="500"/>
        <end position="514"/>
    </location>
</feature>
<evidence type="ECO:0000313" key="3">
    <source>
        <dbReference type="Proteomes" id="UP000695022"/>
    </source>
</evidence>